<organism evidence="1 2">
    <name type="scientific">Candidatus Nitrospira neomarina</name>
    <dbReference type="NCBI Taxonomy" id="3020899"/>
    <lineage>
        <taxon>Bacteria</taxon>
        <taxon>Pseudomonadati</taxon>
        <taxon>Nitrospirota</taxon>
        <taxon>Nitrospiria</taxon>
        <taxon>Nitrospirales</taxon>
        <taxon>Nitrospiraceae</taxon>
        <taxon>Nitrospira</taxon>
    </lineage>
</organism>
<dbReference type="Proteomes" id="UP001302494">
    <property type="component" value="Chromosome"/>
</dbReference>
<dbReference type="EMBL" id="CP116968">
    <property type="protein sequence ID" value="WNM60191.1"/>
    <property type="molecule type" value="Genomic_DNA"/>
</dbReference>
<proteinExistence type="predicted"/>
<dbReference type="RefSeq" id="WP_312740632.1">
    <property type="nucleotide sequence ID" value="NZ_CP116968.1"/>
</dbReference>
<reference evidence="1 2" key="1">
    <citation type="submission" date="2023-01" db="EMBL/GenBank/DDBJ databases">
        <title>Cultivation and genomic characterization of new, ubiquitous marine nitrite-oxidizing bacteria from the Nitrospirales.</title>
        <authorList>
            <person name="Mueller A.J."/>
            <person name="Daebeler A."/>
            <person name="Herbold C.W."/>
            <person name="Kirkegaard R.H."/>
            <person name="Daims H."/>
        </authorList>
    </citation>
    <scope>NUCLEOTIDE SEQUENCE [LARGE SCALE GENOMIC DNA]</scope>
    <source>
        <strain evidence="1 2">DK</strain>
    </source>
</reference>
<keyword evidence="2" id="KW-1185">Reference proteome</keyword>
<dbReference type="Gene3D" id="1.20.120.1870">
    <property type="entry name" value="Fic/DOC protein, Fido domain"/>
    <property type="match status" value="1"/>
</dbReference>
<dbReference type="KEGG" id="nneo:PQG83_10470"/>
<evidence type="ECO:0000313" key="2">
    <source>
        <dbReference type="Proteomes" id="UP001302494"/>
    </source>
</evidence>
<dbReference type="InterPro" id="IPR053737">
    <property type="entry name" value="Type_II_TA_Toxin"/>
</dbReference>
<accession>A0AA96GMD5</accession>
<sequence length="68" mass="7566">MDGNKRIAAALFLWFLERNSVLTNATGARLISDAALVAMTLMIAKSRSEEKDVLVRIVMHLLCQHDPV</sequence>
<evidence type="ECO:0000313" key="1">
    <source>
        <dbReference type="EMBL" id="WNM60191.1"/>
    </source>
</evidence>
<gene>
    <name evidence="1" type="ORF">PQG83_10470</name>
</gene>
<name>A0AA96GMD5_9BACT</name>
<protein>
    <recommendedName>
        <fullName evidence="3">Fido domain-containing protein</fullName>
    </recommendedName>
</protein>
<dbReference type="AlphaFoldDB" id="A0AA96GMD5"/>
<evidence type="ECO:0008006" key="3">
    <source>
        <dbReference type="Google" id="ProtNLM"/>
    </source>
</evidence>